<dbReference type="AlphaFoldDB" id="A0A9E6ZQD1"/>
<accession>A0A9E6ZQD1</accession>
<dbReference type="Pfam" id="PF04264">
    <property type="entry name" value="YceI"/>
    <property type="match status" value="1"/>
</dbReference>
<evidence type="ECO:0000259" key="1">
    <source>
        <dbReference type="SMART" id="SM00867"/>
    </source>
</evidence>
<proteinExistence type="predicted"/>
<dbReference type="KEGG" id="fbm:MQE35_14020"/>
<dbReference type="SMART" id="SM00867">
    <property type="entry name" value="YceI"/>
    <property type="match status" value="1"/>
</dbReference>
<evidence type="ECO:0000313" key="3">
    <source>
        <dbReference type="Proteomes" id="UP000831290"/>
    </source>
</evidence>
<name>A0A9E6ZQD1_9FLAO</name>
<protein>
    <submittedName>
        <fullName evidence="2">YceI family protein</fullName>
    </submittedName>
</protein>
<dbReference type="InterPro" id="IPR007372">
    <property type="entry name" value="Lipid/polyisoprenoid-bd_YceI"/>
</dbReference>
<organism evidence="2 3">
    <name type="scientific">Abyssalbus ytuae</name>
    <dbReference type="NCBI Taxonomy" id="2926907"/>
    <lineage>
        <taxon>Bacteria</taxon>
        <taxon>Pseudomonadati</taxon>
        <taxon>Bacteroidota</taxon>
        <taxon>Flavobacteriia</taxon>
        <taxon>Flavobacteriales</taxon>
        <taxon>Flavobacteriaceae</taxon>
        <taxon>Abyssalbus</taxon>
    </lineage>
</organism>
<keyword evidence="3" id="KW-1185">Reference proteome</keyword>
<dbReference type="Proteomes" id="UP000831290">
    <property type="component" value="Chromosome"/>
</dbReference>
<dbReference type="PANTHER" id="PTHR34406">
    <property type="entry name" value="PROTEIN YCEI"/>
    <property type="match status" value="1"/>
</dbReference>
<evidence type="ECO:0000313" key="2">
    <source>
        <dbReference type="EMBL" id="UOB16848.1"/>
    </source>
</evidence>
<dbReference type="InterPro" id="IPR036761">
    <property type="entry name" value="TTHA0802/YceI-like_sf"/>
</dbReference>
<sequence>MKNKFLALTLTVVTGLATVSFTNIKDNKKQVDVSKSKITWKGYKVTGSHEGTISLKEGYLIFDENKLTGGEFIADMTTISSTDLEGEWKDKLDGHLKAEDFFGIENHPVTKLVFTNVKSTGKNSYQVTADLTIKKTTKPVTFNLSVYGSKATASLKIDRTEYGLKYGSGSFFDNLGDKTIYDEFDLVVDLQF</sequence>
<dbReference type="SUPFAM" id="SSF101874">
    <property type="entry name" value="YceI-like"/>
    <property type="match status" value="1"/>
</dbReference>
<feature type="domain" description="Lipid/polyisoprenoid-binding YceI-like" evidence="1">
    <location>
        <begin position="28"/>
        <end position="191"/>
    </location>
</feature>
<reference evidence="2" key="1">
    <citation type="submission" date="2022-03" db="EMBL/GenBank/DDBJ databases">
        <title>Description of Abyssus ytuae gen. nov., sp. nov., a novel member of the family Flavobacteriaceae isolated from the sediment of Mariana Trench.</title>
        <authorList>
            <person name="Zhang J."/>
            <person name="Xu X."/>
        </authorList>
    </citation>
    <scope>NUCLEOTIDE SEQUENCE</scope>
    <source>
        <strain evidence="2">MT3330</strain>
    </source>
</reference>
<dbReference type="Gene3D" id="2.40.128.110">
    <property type="entry name" value="Lipid/polyisoprenoid-binding, YceI-like"/>
    <property type="match status" value="1"/>
</dbReference>
<gene>
    <name evidence="2" type="ORF">MQE35_14020</name>
</gene>
<dbReference type="EMBL" id="CP094358">
    <property type="protein sequence ID" value="UOB16848.1"/>
    <property type="molecule type" value="Genomic_DNA"/>
</dbReference>
<dbReference type="PANTHER" id="PTHR34406:SF1">
    <property type="entry name" value="PROTEIN YCEI"/>
    <property type="match status" value="1"/>
</dbReference>
<dbReference type="RefSeq" id="WP_255842095.1">
    <property type="nucleotide sequence ID" value="NZ_CP094358.1"/>
</dbReference>